<dbReference type="CDD" id="cd04301">
    <property type="entry name" value="NAT_SF"/>
    <property type="match status" value="1"/>
</dbReference>
<dbReference type="Pfam" id="PF13673">
    <property type="entry name" value="Acetyltransf_10"/>
    <property type="match status" value="1"/>
</dbReference>
<name>A0A2P7Q0H9_9FIRM</name>
<evidence type="ECO:0000313" key="5">
    <source>
        <dbReference type="Proteomes" id="UP000241434"/>
    </source>
</evidence>
<dbReference type="GO" id="GO:0016747">
    <property type="term" value="F:acyltransferase activity, transferring groups other than amino-acyl groups"/>
    <property type="evidence" value="ECO:0007669"/>
    <property type="project" value="InterPro"/>
</dbReference>
<dbReference type="NCBIfam" id="NF007853">
    <property type="entry name" value="PRK10562.1"/>
    <property type="match status" value="1"/>
</dbReference>
<protein>
    <submittedName>
        <fullName evidence="4">Acetyltransferase</fullName>
    </submittedName>
</protein>
<dbReference type="InterPro" id="IPR000182">
    <property type="entry name" value="GNAT_dom"/>
</dbReference>
<dbReference type="PANTHER" id="PTHR43800:SF1">
    <property type="entry name" value="PEPTIDYL-LYSINE N-ACETYLTRANSFERASE YJAB"/>
    <property type="match status" value="1"/>
</dbReference>
<proteinExistence type="predicted"/>
<dbReference type="AlphaFoldDB" id="A0A2P7Q0H9"/>
<evidence type="ECO:0000256" key="1">
    <source>
        <dbReference type="ARBA" id="ARBA00022679"/>
    </source>
</evidence>
<dbReference type="EMBL" id="JYGE01000003">
    <property type="protein sequence ID" value="PSJ31474.1"/>
    <property type="molecule type" value="Genomic_DNA"/>
</dbReference>
<reference evidence="4" key="1">
    <citation type="thesis" date="2015" institute="Rutgers" country="The State University of New Jersey, 14 College Farm Rd., New Brunswick, NJ, USA">
        <title>Ammonia toxicity in bacteria and its implications for treatment of and resource recovery from highly nitrogenous organic wastes.</title>
        <authorList>
            <person name="Luther A.K."/>
        </authorList>
    </citation>
    <scope>NUCLEOTIDE SEQUENCE</scope>
    <source>
        <strain evidence="4">RT-10B</strain>
    </source>
</reference>
<dbReference type="SUPFAM" id="SSF55729">
    <property type="entry name" value="Acyl-CoA N-acyltransferases (Nat)"/>
    <property type="match status" value="1"/>
</dbReference>
<dbReference type="Gene3D" id="3.40.630.30">
    <property type="match status" value="1"/>
</dbReference>
<keyword evidence="5" id="KW-1185">Reference proteome</keyword>
<organism evidence="4 5">
    <name type="scientific">Peptostreptococcus russellii</name>
    <dbReference type="NCBI Taxonomy" id="215200"/>
    <lineage>
        <taxon>Bacteria</taxon>
        <taxon>Bacillati</taxon>
        <taxon>Bacillota</taxon>
        <taxon>Clostridia</taxon>
        <taxon>Peptostreptococcales</taxon>
        <taxon>Peptostreptococcaceae</taxon>
        <taxon>Peptostreptococcus</taxon>
    </lineage>
</organism>
<dbReference type="PROSITE" id="PS51186">
    <property type="entry name" value="GNAT"/>
    <property type="match status" value="1"/>
</dbReference>
<keyword evidence="2" id="KW-0012">Acyltransferase</keyword>
<dbReference type="PANTHER" id="PTHR43800">
    <property type="entry name" value="PEPTIDYL-LYSINE N-ACETYLTRANSFERASE YJAB"/>
    <property type="match status" value="1"/>
</dbReference>
<evidence type="ECO:0000313" key="4">
    <source>
        <dbReference type="EMBL" id="PSJ31474.1"/>
    </source>
</evidence>
<evidence type="ECO:0000256" key="2">
    <source>
        <dbReference type="ARBA" id="ARBA00023315"/>
    </source>
</evidence>
<sequence>MIKKFEIEDLDEIMNIWLETNISAHGFIKASYWKENFEMVEEMMMSSEIYLYKEDNKIYGFIGLIDDYIAGIFIKDKYQSRGIGKNLLDYVKSNRNRLLLSVYNKNNRAIEFYKREGFIIVKNEIDEANNEKEFVMEWQL</sequence>
<dbReference type="Proteomes" id="UP000241434">
    <property type="component" value="Unassembled WGS sequence"/>
</dbReference>
<keyword evidence="1 4" id="KW-0808">Transferase</keyword>
<evidence type="ECO:0000259" key="3">
    <source>
        <dbReference type="PROSITE" id="PS51186"/>
    </source>
</evidence>
<dbReference type="InterPro" id="IPR016181">
    <property type="entry name" value="Acyl_CoA_acyltransferase"/>
</dbReference>
<feature type="domain" description="N-acetyltransferase" evidence="3">
    <location>
        <begin position="1"/>
        <end position="140"/>
    </location>
</feature>
<accession>A0A2P7Q0H9</accession>
<dbReference type="OrthoDB" id="88131at2"/>
<gene>
    <name evidence="4" type="ORF">UF10_02185</name>
</gene>
<dbReference type="RefSeq" id="WP_106776195.1">
    <property type="nucleotide sequence ID" value="NZ_JYGE01000003.1"/>
</dbReference>
<comment type="caution">
    <text evidence="4">The sequence shown here is derived from an EMBL/GenBank/DDBJ whole genome shotgun (WGS) entry which is preliminary data.</text>
</comment>